<keyword evidence="3" id="KW-1185">Reference proteome</keyword>
<dbReference type="EMBL" id="RJVU01067793">
    <property type="protein sequence ID" value="ROI82003.1"/>
    <property type="molecule type" value="Genomic_DNA"/>
</dbReference>
<evidence type="ECO:0000313" key="2">
    <source>
        <dbReference type="EMBL" id="ROI82003.1"/>
    </source>
</evidence>
<accession>A0A3N0XNR6</accession>
<reference evidence="2 3" key="1">
    <citation type="submission" date="2018-10" db="EMBL/GenBank/DDBJ databases">
        <title>Genome assembly for a Yunnan-Guizhou Plateau 3E fish, Anabarilius grahami (Regan), and its evolutionary and genetic applications.</title>
        <authorList>
            <person name="Jiang W."/>
        </authorList>
    </citation>
    <scope>NUCLEOTIDE SEQUENCE [LARGE SCALE GENOMIC DNA]</scope>
    <source>
        <strain evidence="2">AG-KIZ</strain>
        <tissue evidence="2">Muscle</tissue>
    </source>
</reference>
<feature type="region of interest" description="Disordered" evidence="1">
    <location>
        <begin position="19"/>
        <end position="59"/>
    </location>
</feature>
<protein>
    <submittedName>
        <fullName evidence="2">Uncharacterized protein</fullName>
    </submittedName>
</protein>
<comment type="caution">
    <text evidence="2">The sequence shown here is derived from an EMBL/GenBank/DDBJ whole genome shotgun (WGS) entry which is preliminary data.</text>
</comment>
<evidence type="ECO:0000313" key="3">
    <source>
        <dbReference type="Proteomes" id="UP000281406"/>
    </source>
</evidence>
<evidence type="ECO:0000256" key="1">
    <source>
        <dbReference type="SAM" id="MobiDB-lite"/>
    </source>
</evidence>
<sequence>MPVSVPVWLRVTAKHVPRHGGIRQQRPASGGVAWHSERHGVRWRSRSPLDKSSPGEPPQLTSCKKCLLITKVQIRSALKMASSESLNRSRALTFRLGQDGGLLSLYAHQKQTRKSTVRKSRSSLHSTEEEIPWKMRHILLAGISWISFILIRT</sequence>
<organism evidence="2 3">
    <name type="scientific">Anabarilius grahami</name>
    <name type="common">Kanglang fish</name>
    <name type="synonym">Barilius grahami</name>
    <dbReference type="NCBI Taxonomy" id="495550"/>
    <lineage>
        <taxon>Eukaryota</taxon>
        <taxon>Metazoa</taxon>
        <taxon>Chordata</taxon>
        <taxon>Craniata</taxon>
        <taxon>Vertebrata</taxon>
        <taxon>Euteleostomi</taxon>
        <taxon>Actinopterygii</taxon>
        <taxon>Neopterygii</taxon>
        <taxon>Teleostei</taxon>
        <taxon>Ostariophysi</taxon>
        <taxon>Cypriniformes</taxon>
        <taxon>Xenocyprididae</taxon>
        <taxon>Xenocypridinae</taxon>
        <taxon>Xenocypridinae incertae sedis</taxon>
        <taxon>Anabarilius</taxon>
    </lineage>
</organism>
<name>A0A3N0XNR6_ANAGA</name>
<dbReference type="AlphaFoldDB" id="A0A3N0XNR6"/>
<dbReference type="Proteomes" id="UP000281406">
    <property type="component" value="Unassembled WGS sequence"/>
</dbReference>
<gene>
    <name evidence="2" type="ORF">DPX16_22238</name>
</gene>
<proteinExistence type="predicted"/>